<proteinExistence type="predicted"/>
<dbReference type="SUPFAM" id="SSF82185">
    <property type="entry name" value="Histone H3 K4-specific methyltransferase SET7/9 N-terminal domain"/>
    <property type="match status" value="1"/>
</dbReference>
<sequence length="118" mass="13491">MKKIVLVVIVLCVSFSFAQEKISPKVEKIGDKTEVTYYYDNGVVKQHGFFNESGKLQGTWTSYDLQGNKLAIGNYDNGKKVGKWLFWTNETLNEVDFKDSKITSVNEWKSKSNIALRD</sequence>
<feature type="chain" id="PRO_5045591877" description="Nicotinic acid mononucleotide adenyltransferase" evidence="1">
    <location>
        <begin position="19"/>
        <end position="118"/>
    </location>
</feature>
<dbReference type="EMBL" id="BAABBI010000001">
    <property type="protein sequence ID" value="GAA3778846.1"/>
    <property type="molecule type" value="Genomic_DNA"/>
</dbReference>
<evidence type="ECO:0008006" key="4">
    <source>
        <dbReference type="Google" id="ProtNLM"/>
    </source>
</evidence>
<comment type="caution">
    <text evidence="2">The sequence shown here is derived from an EMBL/GenBank/DDBJ whole genome shotgun (WGS) entry which is preliminary data.</text>
</comment>
<keyword evidence="3" id="KW-1185">Reference proteome</keyword>
<evidence type="ECO:0000313" key="2">
    <source>
        <dbReference type="EMBL" id="GAA3778846.1"/>
    </source>
</evidence>
<organism evidence="2 3">
    <name type="scientific">Corallibacter vietnamensis</name>
    <dbReference type="NCBI Taxonomy" id="904130"/>
    <lineage>
        <taxon>Bacteria</taxon>
        <taxon>Pseudomonadati</taxon>
        <taxon>Bacteroidota</taxon>
        <taxon>Flavobacteriia</taxon>
        <taxon>Flavobacteriales</taxon>
        <taxon>Flavobacteriaceae</taxon>
        <taxon>Corallibacter</taxon>
    </lineage>
</organism>
<dbReference type="Gene3D" id="2.20.110.10">
    <property type="entry name" value="Histone H3 K4-specific methyltransferase SET7/9 N-terminal domain"/>
    <property type="match status" value="1"/>
</dbReference>
<gene>
    <name evidence="2" type="ORF">GCM10022271_08910</name>
</gene>
<evidence type="ECO:0000313" key="3">
    <source>
        <dbReference type="Proteomes" id="UP001501456"/>
    </source>
</evidence>
<dbReference type="Proteomes" id="UP001501456">
    <property type="component" value="Unassembled WGS sequence"/>
</dbReference>
<name>A0ABP7H147_9FLAO</name>
<reference evidence="3" key="1">
    <citation type="journal article" date="2019" name="Int. J. Syst. Evol. Microbiol.">
        <title>The Global Catalogue of Microorganisms (GCM) 10K type strain sequencing project: providing services to taxonomists for standard genome sequencing and annotation.</title>
        <authorList>
            <consortium name="The Broad Institute Genomics Platform"/>
            <consortium name="The Broad Institute Genome Sequencing Center for Infectious Disease"/>
            <person name="Wu L."/>
            <person name="Ma J."/>
        </authorList>
    </citation>
    <scope>NUCLEOTIDE SEQUENCE [LARGE SCALE GENOMIC DNA]</scope>
    <source>
        <strain evidence="3">JCM 17525</strain>
    </source>
</reference>
<protein>
    <recommendedName>
        <fullName evidence="4">Nicotinic acid mononucleotide adenyltransferase</fullName>
    </recommendedName>
</protein>
<evidence type="ECO:0000256" key="1">
    <source>
        <dbReference type="SAM" id="SignalP"/>
    </source>
</evidence>
<accession>A0ABP7H147</accession>
<feature type="signal peptide" evidence="1">
    <location>
        <begin position="1"/>
        <end position="18"/>
    </location>
</feature>
<keyword evidence="1" id="KW-0732">Signal</keyword>
<dbReference type="RefSeq" id="WP_344727517.1">
    <property type="nucleotide sequence ID" value="NZ_BAABBI010000001.1"/>
</dbReference>